<dbReference type="EMBL" id="BGZK01002128">
    <property type="protein sequence ID" value="GBP90954.1"/>
    <property type="molecule type" value="Genomic_DNA"/>
</dbReference>
<keyword evidence="3" id="KW-1185">Reference proteome</keyword>
<gene>
    <name evidence="2" type="ORF">EVAR_64545_1</name>
</gene>
<sequence>MRLMTIDEHRPRGADARGSNFITISLHGKYAPYLLHAHTHPPAHATHMRTGFSGASCGVSLTSSPLTAISLLLSRQHLPCSLQRAVRRGPSRRRCPNITADSEAAEHHKASPRYPPPRTPPKGLAVNWNVYSRPPF</sequence>
<dbReference type="Proteomes" id="UP000299102">
    <property type="component" value="Unassembled WGS sequence"/>
</dbReference>
<organism evidence="2 3">
    <name type="scientific">Eumeta variegata</name>
    <name type="common">Bagworm moth</name>
    <name type="synonym">Eumeta japonica</name>
    <dbReference type="NCBI Taxonomy" id="151549"/>
    <lineage>
        <taxon>Eukaryota</taxon>
        <taxon>Metazoa</taxon>
        <taxon>Ecdysozoa</taxon>
        <taxon>Arthropoda</taxon>
        <taxon>Hexapoda</taxon>
        <taxon>Insecta</taxon>
        <taxon>Pterygota</taxon>
        <taxon>Neoptera</taxon>
        <taxon>Endopterygota</taxon>
        <taxon>Lepidoptera</taxon>
        <taxon>Glossata</taxon>
        <taxon>Ditrysia</taxon>
        <taxon>Tineoidea</taxon>
        <taxon>Psychidae</taxon>
        <taxon>Oiketicinae</taxon>
        <taxon>Eumeta</taxon>
    </lineage>
</organism>
<feature type="compositionally biased region" description="Basic residues" evidence="1">
    <location>
        <begin position="85"/>
        <end position="95"/>
    </location>
</feature>
<evidence type="ECO:0000313" key="2">
    <source>
        <dbReference type="EMBL" id="GBP90954.1"/>
    </source>
</evidence>
<protein>
    <submittedName>
        <fullName evidence="2">Uncharacterized protein</fullName>
    </submittedName>
</protein>
<feature type="region of interest" description="Disordered" evidence="1">
    <location>
        <begin position="84"/>
        <end position="123"/>
    </location>
</feature>
<evidence type="ECO:0000256" key="1">
    <source>
        <dbReference type="SAM" id="MobiDB-lite"/>
    </source>
</evidence>
<proteinExistence type="predicted"/>
<evidence type="ECO:0000313" key="3">
    <source>
        <dbReference type="Proteomes" id="UP000299102"/>
    </source>
</evidence>
<reference evidence="2 3" key="1">
    <citation type="journal article" date="2019" name="Commun. Biol.">
        <title>The bagworm genome reveals a unique fibroin gene that provides high tensile strength.</title>
        <authorList>
            <person name="Kono N."/>
            <person name="Nakamura H."/>
            <person name="Ohtoshi R."/>
            <person name="Tomita M."/>
            <person name="Numata K."/>
            <person name="Arakawa K."/>
        </authorList>
    </citation>
    <scope>NUCLEOTIDE SEQUENCE [LARGE SCALE GENOMIC DNA]</scope>
</reference>
<accession>A0A4C1ZV35</accession>
<comment type="caution">
    <text evidence="2">The sequence shown here is derived from an EMBL/GenBank/DDBJ whole genome shotgun (WGS) entry which is preliminary data.</text>
</comment>
<name>A0A4C1ZV35_EUMVA</name>
<dbReference type="AlphaFoldDB" id="A0A4C1ZV35"/>